<keyword evidence="6" id="KW-0479">Metal-binding</keyword>
<dbReference type="PANTHER" id="PTHR33693:SF1">
    <property type="entry name" value="TYPE-4 URACIL-DNA GLYCOSYLASE"/>
    <property type="match status" value="1"/>
</dbReference>
<evidence type="ECO:0000256" key="9">
    <source>
        <dbReference type="ARBA" id="ARBA00023004"/>
    </source>
</evidence>
<dbReference type="Pfam" id="PF03167">
    <property type="entry name" value="UDG"/>
    <property type="match status" value="1"/>
</dbReference>
<evidence type="ECO:0000256" key="2">
    <source>
        <dbReference type="ARBA" id="ARBA00006521"/>
    </source>
</evidence>
<dbReference type="InterPro" id="IPR005273">
    <property type="entry name" value="Ura-DNA_glyco_family4"/>
</dbReference>
<dbReference type="Proteomes" id="UP000316649">
    <property type="component" value="Unassembled WGS sequence"/>
</dbReference>
<keyword evidence="7" id="KW-0227">DNA damage</keyword>
<dbReference type="GO" id="GO:0004844">
    <property type="term" value="F:uracil DNA N-glycosylase activity"/>
    <property type="evidence" value="ECO:0007669"/>
    <property type="project" value="UniProtKB-EC"/>
</dbReference>
<name>A0A557SCX5_9GAMM</name>
<evidence type="ECO:0000256" key="11">
    <source>
        <dbReference type="ARBA" id="ARBA00023204"/>
    </source>
</evidence>
<evidence type="ECO:0000313" key="14">
    <source>
        <dbReference type="EMBL" id="TVO75257.1"/>
    </source>
</evidence>
<dbReference type="CDD" id="cd10030">
    <property type="entry name" value="UDG-F4_TTUDGA_SPO1dp_like"/>
    <property type="match status" value="1"/>
</dbReference>
<evidence type="ECO:0000256" key="5">
    <source>
        <dbReference type="ARBA" id="ARBA00022485"/>
    </source>
</evidence>
<evidence type="ECO:0000256" key="7">
    <source>
        <dbReference type="ARBA" id="ARBA00022763"/>
    </source>
</evidence>
<evidence type="ECO:0000256" key="8">
    <source>
        <dbReference type="ARBA" id="ARBA00022801"/>
    </source>
</evidence>
<keyword evidence="9" id="KW-0408">Iron</keyword>
<keyword evidence="15" id="KW-1185">Reference proteome</keyword>
<dbReference type="OrthoDB" id="5290748at2"/>
<comment type="similarity">
    <text evidence="2">Belongs to the uracil-DNA glycosylase (UDG) superfamily. Type 4 (UDGa) family.</text>
</comment>
<organism evidence="14 15">
    <name type="scientific">Sedimenticola selenatireducens</name>
    <dbReference type="NCBI Taxonomy" id="191960"/>
    <lineage>
        <taxon>Bacteria</taxon>
        <taxon>Pseudomonadati</taxon>
        <taxon>Pseudomonadota</taxon>
        <taxon>Gammaproteobacteria</taxon>
        <taxon>Chromatiales</taxon>
        <taxon>Sedimenticolaceae</taxon>
        <taxon>Sedimenticola</taxon>
    </lineage>
</organism>
<dbReference type="Gene3D" id="3.40.470.10">
    <property type="entry name" value="Uracil-DNA glycosylase-like domain"/>
    <property type="match status" value="1"/>
</dbReference>
<evidence type="ECO:0000259" key="13">
    <source>
        <dbReference type="SMART" id="SM00986"/>
    </source>
</evidence>
<evidence type="ECO:0000256" key="4">
    <source>
        <dbReference type="ARBA" id="ARBA00019403"/>
    </source>
</evidence>
<dbReference type="EC" id="3.2.2.27" evidence="3"/>
<evidence type="ECO:0000256" key="6">
    <source>
        <dbReference type="ARBA" id="ARBA00022723"/>
    </source>
</evidence>
<protein>
    <recommendedName>
        <fullName evidence="4">Type-4 uracil-DNA glycosylase</fullName>
        <ecNumber evidence="3">3.2.2.27</ecNumber>
    </recommendedName>
</protein>
<dbReference type="PANTHER" id="PTHR33693">
    <property type="entry name" value="TYPE-5 URACIL-DNA GLYCOSYLASE"/>
    <property type="match status" value="1"/>
</dbReference>
<dbReference type="GO" id="GO:0006281">
    <property type="term" value="P:DNA repair"/>
    <property type="evidence" value="ECO:0007669"/>
    <property type="project" value="UniProtKB-KW"/>
</dbReference>
<reference evidence="14 15" key="1">
    <citation type="submission" date="2019-07" db="EMBL/GenBank/DDBJ databases">
        <title>The pathways for chlorine oxyanion respiration interact through the shared metabolite chlorate.</title>
        <authorList>
            <person name="Barnum T.P."/>
            <person name="Cheng Y."/>
            <person name="Hill K.A."/>
            <person name="Lucas L.N."/>
            <person name="Carlson H.K."/>
            <person name="Coates J.D."/>
        </authorList>
    </citation>
    <scope>NUCLEOTIDE SEQUENCE [LARGE SCALE GENOMIC DNA]</scope>
    <source>
        <strain evidence="14 15">BK-1</strain>
    </source>
</reference>
<dbReference type="GO" id="GO:0051539">
    <property type="term" value="F:4 iron, 4 sulfur cluster binding"/>
    <property type="evidence" value="ECO:0007669"/>
    <property type="project" value="UniProtKB-KW"/>
</dbReference>
<dbReference type="AlphaFoldDB" id="A0A557SCX5"/>
<dbReference type="EMBL" id="VMNH01000009">
    <property type="protein sequence ID" value="TVO75257.1"/>
    <property type="molecule type" value="Genomic_DNA"/>
</dbReference>
<gene>
    <name evidence="14" type="ORF">FHP88_09635</name>
</gene>
<dbReference type="RefSeq" id="WP_144358830.1">
    <property type="nucleotide sequence ID" value="NZ_VMNH01000009.1"/>
</dbReference>
<keyword evidence="8" id="KW-0378">Hydrolase</keyword>
<comment type="caution">
    <text evidence="14">The sequence shown here is derived from an EMBL/GenBank/DDBJ whole genome shotgun (WGS) entry which is preliminary data.</text>
</comment>
<evidence type="ECO:0000256" key="1">
    <source>
        <dbReference type="ARBA" id="ARBA00001400"/>
    </source>
</evidence>
<evidence type="ECO:0000313" key="15">
    <source>
        <dbReference type="Proteomes" id="UP000316649"/>
    </source>
</evidence>
<dbReference type="GO" id="GO:0046872">
    <property type="term" value="F:metal ion binding"/>
    <property type="evidence" value="ECO:0007669"/>
    <property type="project" value="UniProtKB-KW"/>
</dbReference>
<evidence type="ECO:0000256" key="12">
    <source>
        <dbReference type="SAM" id="MobiDB-lite"/>
    </source>
</evidence>
<dbReference type="InterPro" id="IPR051536">
    <property type="entry name" value="UDG_Type-4/5"/>
</dbReference>
<dbReference type="NCBIfam" id="TIGR00758">
    <property type="entry name" value="UDG_fam4"/>
    <property type="match status" value="1"/>
</dbReference>
<feature type="domain" description="Uracil-DNA glycosylase-like" evidence="13">
    <location>
        <begin position="138"/>
        <end position="284"/>
    </location>
</feature>
<comment type="catalytic activity">
    <reaction evidence="1">
        <text>Hydrolyzes single-stranded DNA or mismatched double-stranded DNA and polynucleotides, releasing free uracil.</text>
        <dbReference type="EC" id="3.2.2.27"/>
    </reaction>
</comment>
<proteinExistence type="inferred from homology"/>
<dbReference type="SMART" id="SM00987">
    <property type="entry name" value="UreE_C"/>
    <property type="match status" value="1"/>
</dbReference>
<dbReference type="InterPro" id="IPR036895">
    <property type="entry name" value="Uracil-DNA_glycosylase-like_sf"/>
</dbReference>
<evidence type="ECO:0000256" key="10">
    <source>
        <dbReference type="ARBA" id="ARBA00023014"/>
    </source>
</evidence>
<feature type="region of interest" description="Disordered" evidence="12">
    <location>
        <begin position="82"/>
        <end position="104"/>
    </location>
</feature>
<keyword evidence="5" id="KW-0004">4Fe-4S</keyword>
<sequence>MKPLLRKAYLEAMGIQSWMPRSAAPSELKADSGETAVEVEPVAVSVIPATEQIPQQAIRPSPQAHSMPMADSPPDWLDDIPLPDDEYAPSAIPDELTNENNGSVSNDGIGQLSWTQLASRVAQCTACELHKTRTQTVFGVGLQTAKLMVIGEAPGADEDRKGEPFVGRAGKLLTAMLGAIGLERDHVYITNILKCRPPGNRDPRAEECLHCAAYLQRQIALVNPQVIMAFGAVAAHNLLQSDEPVGRLRAKSHQLKGIPVVVSYHPAYLLRSPEQKAKAWQDLQRAARLIS</sequence>
<keyword evidence="11" id="KW-0234">DNA repair</keyword>
<keyword evidence="10" id="KW-0411">Iron-sulfur</keyword>
<dbReference type="SUPFAM" id="SSF52141">
    <property type="entry name" value="Uracil-DNA glycosylase-like"/>
    <property type="match status" value="1"/>
</dbReference>
<evidence type="ECO:0000256" key="3">
    <source>
        <dbReference type="ARBA" id="ARBA00012030"/>
    </source>
</evidence>
<dbReference type="InterPro" id="IPR005122">
    <property type="entry name" value="Uracil-DNA_glycosylase-like"/>
</dbReference>
<dbReference type="SMART" id="SM00986">
    <property type="entry name" value="UDG"/>
    <property type="match status" value="1"/>
</dbReference>
<accession>A0A557SCX5</accession>